<feature type="chain" id="PRO_5045083182" description="Cyanovirin-N domain-containing protein" evidence="1">
    <location>
        <begin position="25"/>
        <end position="329"/>
    </location>
</feature>
<dbReference type="PANTHER" id="PTHR39613">
    <property type="entry name" value="ANCHORED CELL WALL PROTEIN, PUTATIVE (AFU_ORTHOLOGUE AFUA_4G08960)-RELATED"/>
    <property type="match status" value="1"/>
</dbReference>
<name>A0ABR1WIJ4_9PEZI</name>
<gene>
    <name evidence="2" type="ORF">PG996_002117</name>
</gene>
<reference evidence="2 3" key="1">
    <citation type="submission" date="2023-01" db="EMBL/GenBank/DDBJ databases">
        <title>Analysis of 21 Apiospora genomes using comparative genomics revels a genus with tremendous synthesis potential of carbohydrate active enzymes and secondary metabolites.</title>
        <authorList>
            <person name="Sorensen T."/>
        </authorList>
    </citation>
    <scope>NUCLEOTIDE SEQUENCE [LARGE SCALE GENOMIC DNA]</scope>
    <source>
        <strain evidence="2 3">CBS 83171</strain>
    </source>
</reference>
<organism evidence="2 3">
    <name type="scientific">Apiospora saccharicola</name>
    <dbReference type="NCBI Taxonomy" id="335842"/>
    <lineage>
        <taxon>Eukaryota</taxon>
        <taxon>Fungi</taxon>
        <taxon>Dikarya</taxon>
        <taxon>Ascomycota</taxon>
        <taxon>Pezizomycotina</taxon>
        <taxon>Sordariomycetes</taxon>
        <taxon>Xylariomycetidae</taxon>
        <taxon>Amphisphaeriales</taxon>
        <taxon>Apiosporaceae</taxon>
        <taxon>Apiospora</taxon>
    </lineage>
</organism>
<dbReference type="PANTHER" id="PTHR39613:SF1">
    <property type="entry name" value="ANCHORED CELL WALL PROTEIN, PUTATIVE (AFU_ORTHOLOGUE AFUA_4G08960)-RELATED"/>
    <property type="match status" value="1"/>
</dbReference>
<evidence type="ECO:0000313" key="3">
    <source>
        <dbReference type="Proteomes" id="UP001446871"/>
    </source>
</evidence>
<accession>A0ABR1WIJ4</accession>
<evidence type="ECO:0008006" key="4">
    <source>
        <dbReference type="Google" id="ProtNLM"/>
    </source>
</evidence>
<feature type="signal peptide" evidence="1">
    <location>
        <begin position="1"/>
        <end position="24"/>
    </location>
</feature>
<comment type="caution">
    <text evidence="2">The sequence shown here is derived from an EMBL/GenBank/DDBJ whole genome shotgun (WGS) entry which is preliminary data.</text>
</comment>
<dbReference type="Proteomes" id="UP001446871">
    <property type="component" value="Unassembled WGS sequence"/>
</dbReference>
<sequence>MKPSPFLALPMSVVALIHPQQASSHCCFNVVRNDTFGGPLRETQTGDLVLGGASEPVTLCIDESAGTVTDLHGHECSMEEPEYQFKCRSGALAPSNFGLEHRSDTSNGLLTYDGGNAAFIACSTEPSDNNGHTIYSSLKVAASDCLEVALLAVDQTSGCFAPRDQPVSAPAVIRTTTKTTIIGTASTPSANTHQIQGSQNTSTSKVVANATFFSSSTTATPIPSSMANTTALDASKTTPAPSSTSSTSTIASASCSVADSAPSIAPVQIGYPTQDVQDTQFVRPGRGKDVCVTVQATNLQHFAGGLSMLRLQWLGTRDVIRLRHGLLSD</sequence>
<keyword evidence="1" id="KW-0732">Signal</keyword>
<proteinExistence type="predicted"/>
<keyword evidence="3" id="KW-1185">Reference proteome</keyword>
<dbReference type="EMBL" id="JAQQWM010000001">
    <property type="protein sequence ID" value="KAK8083336.1"/>
    <property type="molecule type" value="Genomic_DNA"/>
</dbReference>
<evidence type="ECO:0000313" key="2">
    <source>
        <dbReference type="EMBL" id="KAK8083336.1"/>
    </source>
</evidence>
<protein>
    <recommendedName>
        <fullName evidence="4">Cyanovirin-N domain-containing protein</fullName>
    </recommendedName>
</protein>
<evidence type="ECO:0000256" key="1">
    <source>
        <dbReference type="SAM" id="SignalP"/>
    </source>
</evidence>